<keyword evidence="1" id="KW-0547">Nucleotide-binding</keyword>
<comment type="similarity">
    <text evidence="4">Belongs to the SIMIBI class G3E GTPase family. ZNG1 subfamily.</text>
</comment>
<dbReference type="Gene3D" id="3.30.1220.10">
    <property type="entry name" value="CobW-like, C-terminal domain"/>
    <property type="match status" value="1"/>
</dbReference>
<dbReference type="GO" id="GO:0016787">
    <property type="term" value="F:hydrolase activity"/>
    <property type="evidence" value="ECO:0007669"/>
    <property type="project" value="UniProtKB-KW"/>
</dbReference>
<feature type="domain" description="CobW C-terminal" evidence="6">
    <location>
        <begin position="228"/>
        <end position="312"/>
    </location>
</feature>
<sequence>MSRIPVYLLTGFLGSGKTTVLKKMVRSIKDKGKQPALIMNELGSENVEKELFEDEAMIELLNGCICCTIQDDLRNELIQFLKQNHDIDVLLIEGTGIANPAEIVESLTHPELIDQVSIQTIIGMVDASRYLEYQSLFQSSKEIRTMLKQQITSSTLLVVNKTDLIDEKKLKKVITKIEDVKMKDAPIVKAKYGDVSEKALFEKRFLTETVPVNNHSSHHHHHHHTHPFQAIKLEGIEVIDKKSFEEWLKEQGSILRAKGYIVFKGDRQLYSFQYATNQLELHSIESGKKTCIILIGTSLDQEKIRRSLTKFAKQIG</sequence>
<evidence type="ECO:0000256" key="5">
    <source>
        <dbReference type="ARBA" id="ARBA00049117"/>
    </source>
</evidence>
<dbReference type="SUPFAM" id="SSF90002">
    <property type="entry name" value="Hypothetical protein YjiA, C-terminal domain"/>
    <property type="match status" value="1"/>
</dbReference>
<evidence type="ECO:0000256" key="1">
    <source>
        <dbReference type="ARBA" id="ARBA00022741"/>
    </source>
</evidence>
<evidence type="ECO:0000259" key="6">
    <source>
        <dbReference type="SMART" id="SM00833"/>
    </source>
</evidence>
<reference evidence="7" key="1">
    <citation type="submission" date="2022-02" db="EMBL/GenBank/DDBJ databases">
        <title>Halalkalibacter sp. nov. isolated from Lonar Lake, India.</title>
        <authorList>
            <person name="Joshi A."/>
            <person name="Thite S."/>
            <person name="Lodha T."/>
        </authorList>
    </citation>
    <scope>NUCLEOTIDE SEQUENCE</scope>
    <source>
        <strain evidence="7">MEB205</strain>
    </source>
</reference>
<protein>
    <submittedName>
        <fullName evidence="7">GTP-binding protein</fullName>
    </submittedName>
</protein>
<name>A0A9X2I3T5_9BACI</name>
<dbReference type="PANTHER" id="PTHR13748">
    <property type="entry name" value="COBW-RELATED"/>
    <property type="match status" value="1"/>
</dbReference>
<comment type="catalytic activity">
    <reaction evidence="5">
        <text>GTP + H2O = GDP + phosphate + H(+)</text>
        <dbReference type="Rhea" id="RHEA:19669"/>
        <dbReference type="ChEBI" id="CHEBI:15377"/>
        <dbReference type="ChEBI" id="CHEBI:15378"/>
        <dbReference type="ChEBI" id="CHEBI:37565"/>
        <dbReference type="ChEBI" id="CHEBI:43474"/>
        <dbReference type="ChEBI" id="CHEBI:58189"/>
    </reaction>
    <physiologicalReaction direction="left-to-right" evidence="5">
        <dbReference type="Rhea" id="RHEA:19670"/>
    </physiologicalReaction>
</comment>
<dbReference type="EMBL" id="JAKRYL010000007">
    <property type="protein sequence ID" value="MCL7747098.1"/>
    <property type="molecule type" value="Genomic_DNA"/>
</dbReference>
<gene>
    <name evidence="7" type="ORF">MF646_08175</name>
</gene>
<dbReference type="Pfam" id="PF02492">
    <property type="entry name" value="cobW"/>
    <property type="match status" value="1"/>
</dbReference>
<keyword evidence="8" id="KW-1185">Reference proteome</keyword>
<proteinExistence type="inferred from homology"/>
<dbReference type="InterPro" id="IPR011629">
    <property type="entry name" value="CobW-like_C"/>
</dbReference>
<evidence type="ECO:0000256" key="3">
    <source>
        <dbReference type="ARBA" id="ARBA00023186"/>
    </source>
</evidence>
<dbReference type="GO" id="GO:0000166">
    <property type="term" value="F:nucleotide binding"/>
    <property type="evidence" value="ECO:0007669"/>
    <property type="project" value="UniProtKB-KW"/>
</dbReference>
<evidence type="ECO:0000313" key="8">
    <source>
        <dbReference type="Proteomes" id="UP001139150"/>
    </source>
</evidence>
<dbReference type="InterPro" id="IPR027417">
    <property type="entry name" value="P-loop_NTPase"/>
</dbReference>
<evidence type="ECO:0000256" key="4">
    <source>
        <dbReference type="ARBA" id="ARBA00034320"/>
    </source>
</evidence>
<dbReference type="SMART" id="SM00833">
    <property type="entry name" value="CobW_C"/>
    <property type="match status" value="1"/>
</dbReference>
<dbReference type="InterPro" id="IPR003495">
    <property type="entry name" value="CobW/HypB/UreG_nucleotide-bd"/>
</dbReference>
<dbReference type="Proteomes" id="UP001139150">
    <property type="component" value="Unassembled WGS sequence"/>
</dbReference>
<evidence type="ECO:0000313" key="7">
    <source>
        <dbReference type="EMBL" id="MCL7747098.1"/>
    </source>
</evidence>
<comment type="caution">
    <text evidence="7">The sequence shown here is derived from an EMBL/GenBank/DDBJ whole genome shotgun (WGS) entry which is preliminary data.</text>
</comment>
<keyword evidence="2" id="KW-0378">Hydrolase</keyword>
<accession>A0A9X2I3T5</accession>
<dbReference type="SUPFAM" id="SSF52540">
    <property type="entry name" value="P-loop containing nucleoside triphosphate hydrolases"/>
    <property type="match status" value="1"/>
</dbReference>
<organism evidence="7 8">
    <name type="scientific">Halalkalibacter alkaliphilus</name>
    <dbReference type="NCBI Taxonomy" id="2917993"/>
    <lineage>
        <taxon>Bacteria</taxon>
        <taxon>Bacillati</taxon>
        <taxon>Bacillota</taxon>
        <taxon>Bacilli</taxon>
        <taxon>Bacillales</taxon>
        <taxon>Bacillaceae</taxon>
        <taxon>Halalkalibacter</taxon>
    </lineage>
</organism>
<dbReference type="Gene3D" id="3.40.50.300">
    <property type="entry name" value="P-loop containing nucleotide triphosphate hydrolases"/>
    <property type="match status" value="1"/>
</dbReference>
<dbReference type="InterPro" id="IPR051316">
    <property type="entry name" value="Zinc-reg_GTPase_activator"/>
</dbReference>
<dbReference type="Pfam" id="PF07683">
    <property type="entry name" value="CobW_C"/>
    <property type="match status" value="1"/>
</dbReference>
<keyword evidence="3" id="KW-0143">Chaperone</keyword>
<dbReference type="RefSeq" id="WP_250096005.1">
    <property type="nucleotide sequence ID" value="NZ_JAKRYL010000007.1"/>
</dbReference>
<evidence type="ECO:0000256" key="2">
    <source>
        <dbReference type="ARBA" id="ARBA00022801"/>
    </source>
</evidence>
<dbReference type="CDD" id="cd03112">
    <property type="entry name" value="CobW-like"/>
    <property type="match status" value="1"/>
</dbReference>
<dbReference type="AlphaFoldDB" id="A0A9X2I3T5"/>
<dbReference type="InterPro" id="IPR036627">
    <property type="entry name" value="CobW-likC_sf"/>
</dbReference>